<dbReference type="AlphaFoldDB" id="A0AA36LUK1"/>
<name>A0AA36LUK1_YERMO</name>
<sequence>MLNVLFWCYFNFKYLFNSLMFAIVLFFLFSLHSMADNRPGFVCGKFNGHVMEVPDSYIIYWAEYEGKSSWTPGFTKNKKGCDANFVSLPMIASWPEMQPGDQSKWYEQGGEFDGLRISVEPLRRPDKDITYMRDAYLRAEKDKKFDPVIYIDELELFFVKATRKLYRSERPDKSDPYWPYWFDEDVNGYYWSEINGRIPVIFDCLWLPLEKRYYICDALFVMSEIGALVEVTFTIEKLPQWKIIVNSTQEFLLSHIKH</sequence>
<keyword evidence="1" id="KW-0812">Transmembrane</keyword>
<organism evidence="2 3">
    <name type="scientific">Yersinia mollaretii</name>
    <dbReference type="NCBI Taxonomy" id="33060"/>
    <lineage>
        <taxon>Bacteria</taxon>
        <taxon>Pseudomonadati</taxon>
        <taxon>Pseudomonadota</taxon>
        <taxon>Gammaproteobacteria</taxon>
        <taxon>Enterobacterales</taxon>
        <taxon>Yersiniaceae</taxon>
        <taxon>Yersinia</taxon>
    </lineage>
</organism>
<feature type="transmembrane region" description="Helical" evidence="1">
    <location>
        <begin position="12"/>
        <end position="31"/>
    </location>
</feature>
<proteinExistence type="predicted"/>
<gene>
    <name evidence="2" type="ORF">ERS008502_03817</name>
</gene>
<evidence type="ECO:0000313" key="3">
    <source>
        <dbReference type="Proteomes" id="UP000040841"/>
    </source>
</evidence>
<keyword evidence="1" id="KW-1133">Transmembrane helix</keyword>
<evidence type="ECO:0000256" key="1">
    <source>
        <dbReference type="SAM" id="Phobius"/>
    </source>
</evidence>
<reference evidence="2 3" key="1">
    <citation type="submission" date="2015-03" db="EMBL/GenBank/DDBJ databases">
        <authorList>
            <consortium name="Pathogen Informatics"/>
            <person name="Murphy D."/>
        </authorList>
    </citation>
    <scope>NUCLEOTIDE SEQUENCE [LARGE SCALE GENOMIC DNA]</scope>
    <source>
        <strain evidence="2 3">FE82747</strain>
    </source>
</reference>
<evidence type="ECO:0000313" key="2">
    <source>
        <dbReference type="EMBL" id="CNI63077.1"/>
    </source>
</evidence>
<protein>
    <submittedName>
        <fullName evidence="2">Uncharacterized protein</fullName>
    </submittedName>
</protein>
<dbReference type="Proteomes" id="UP000040841">
    <property type="component" value="Unassembled WGS sequence"/>
</dbReference>
<keyword evidence="1" id="KW-0472">Membrane</keyword>
<dbReference type="EMBL" id="CQBM01000015">
    <property type="protein sequence ID" value="CNI63077.1"/>
    <property type="molecule type" value="Genomic_DNA"/>
</dbReference>
<comment type="caution">
    <text evidence="2">The sequence shown here is derived from an EMBL/GenBank/DDBJ whole genome shotgun (WGS) entry which is preliminary data.</text>
</comment>
<accession>A0AA36LUK1</accession>